<evidence type="ECO:0000313" key="9">
    <source>
        <dbReference type="Proteomes" id="UP001232063"/>
    </source>
</evidence>
<dbReference type="SUPFAM" id="SSF46894">
    <property type="entry name" value="C-terminal effector domain of the bipartite response regulators"/>
    <property type="match status" value="1"/>
</dbReference>
<dbReference type="InterPro" id="IPR011006">
    <property type="entry name" value="CheY-like_superfamily"/>
</dbReference>
<evidence type="ECO:0000259" key="7">
    <source>
        <dbReference type="PROSITE" id="PS50110"/>
    </source>
</evidence>
<dbReference type="PROSITE" id="PS50110">
    <property type="entry name" value="RESPONSE_REGULATORY"/>
    <property type="match status" value="1"/>
</dbReference>
<dbReference type="SMART" id="SM00448">
    <property type="entry name" value="REC"/>
    <property type="match status" value="1"/>
</dbReference>
<protein>
    <submittedName>
        <fullName evidence="8">Response regulator transcription factor</fullName>
    </submittedName>
</protein>
<evidence type="ECO:0000256" key="3">
    <source>
        <dbReference type="ARBA" id="ARBA00023125"/>
    </source>
</evidence>
<dbReference type="AlphaFoldDB" id="A0AAE3RDD3"/>
<sequence length="213" mass="23839">MIKVLLADDHKMFTEGIASFLSQESDIEVVGSCQDGAQVWSALQESSIDIVLLDINMGKESGLDICKHIVEGFPKTKVLAISMYSEESFIRKMFKNGASGYLLKNTGREELLKAIRTIFGGNTYQSAEVMEIVLKGMNRQKQQEGNIYNVRFSRREKEVLDLIAKGLTTKDIAKQLFISEKTVETHRSNLLAKLNVHNVASLIKVAVQYGYLS</sequence>
<dbReference type="Pfam" id="PF00072">
    <property type="entry name" value="Response_reg"/>
    <property type="match status" value="1"/>
</dbReference>
<dbReference type="Proteomes" id="UP001232063">
    <property type="component" value="Unassembled WGS sequence"/>
</dbReference>
<dbReference type="GO" id="GO:0003677">
    <property type="term" value="F:DNA binding"/>
    <property type="evidence" value="ECO:0007669"/>
    <property type="project" value="UniProtKB-KW"/>
</dbReference>
<feature type="domain" description="HTH luxR-type" evidence="6">
    <location>
        <begin position="145"/>
        <end position="210"/>
    </location>
</feature>
<keyword evidence="1 5" id="KW-0597">Phosphoprotein</keyword>
<dbReference type="SUPFAM" id="SSF52172">
    <property type="entry name" value="CheY-like"/>
    <property type="match status" value="1"/>
</dbReference>
<evidence type="ECO:0000256" key="4">
    <source>
        <dbReference type="ARBA" id="ARBA00023163"/>
    </source>
</evidence>
<gene>
    <name evidence="8" type="ORF">QNI22_38275</name>
</gene>
<dbReference type="PROSITE" id="PS50043">
    <property type="entry name" value="HTH_LUXR_2"/>
    <property type="match status" value="1"/>
</dbReference>
<dbReference type="Gene3D" id="3.40.50.2300">
    <property type="match status" value="1"/>
</dbReference>
<dbReference type="InterPro" id="IPR039420">
    <property type="entry name" value="WalR-like"/>
</dbReference>
<dbReference type="InterPro" id="IPR001789">
    <property type="entry name" value="Sig_transdc_resp-reg_receiver"/>
</dbReference>
<dbReference type="InterPro" id="IPR016032">
    <property type="entry name" value="Sig_transdc_resp-reg_C-effctor"/>
</dbReference>
<feature type="domain" description="Response regulatory" evidence="7">
    <location>
        <begin position="3"/>
        <end position="119"/>
    </location>
</feature>
<dbReference type="CDD" id="cd06170">
    <property type="entry name" value="LuxR_C_like"/>
    <property type="match status" value="1"/>
</dbReference>
<accession>A0AAE3RDD3</accession>
<dbReference type="PANTHER" id="PTHR43214">
    <property type="entry name" value="TWO-COMPONENT RESPONSE REGULATOR"/>
    <property type="match status" value="1"/>
</dbReference>
<evidence type="ECO:0000256" key="5">
    <source>
        <dbReference type="PROSITE-ProRule" id="PRU00169"/>
    </source>
</evidence>
<dbReference type="PROSITE" id="PS00622">
    <property type="entry name" value="HTH_LUXR_1"/>
    <property type="match status" value="1"/>
</dbReference>
<keyword evidence="9" id="KW-1185">Reference proteome</keyword>
<dbReference type="PRINTS" id="PR00038">
    <property type="entry name" value="HTHLUXR"/>
</dbReference>
<dbReference type="GO" id="GO:0000160">
    <property type="term" value="P:phosphorelay signal transduction system"/>
    <property type="evidence" value="ECO:0007669"/>
    <property type="project" value="InterPro"/>
</dbReference>
<evidence type="ECO:0000313" key="8">
    <source>
        <dbReference type="EMBL" id="MDJ1506560.1"/>
    </source>
</evidence>
<name>A0AAE3RDD3_9BACT</name>
<dbReference type="PANTHER" id="PTHR43214:SF41">
    <property type="entry name" value="NITRATE_NITRITE RESPONSE REGULATOR PROTEIN NARP"/>
    <property type="match status" value="1"/>
</dbReference>
<dbReference type="InterPro" id="IPR000792">
    <property type="entry name" value="Tscrpt_reg_LuxR_C"/>
</dbReference>
<organism evidence="8 9">
    <name type="scientific">Xanthocytophaga agilis</name>
    <dbReference type="NCBI Taxonomy" id="3048010"/>
    <lineage>
        <taxon>Bacteria</taxon>
        <taxon>Pseudomonadati</taxon>
        <taxon>Bacteroidota</taxon>
        <taxon>Cytophagia</taxon>
        <taxon>Cytophagales</taxon>
        <taxon>Rhodocytophagaceae</taxon>
        <taxon>Xanthocytophaga</taxon>
    </lineage>
</organism>
<reference evidence="8" key="1">
    <citation type="submission" date="2023-05" db="EMBL/GenBank/DDBJ databases">
        <authorList>
            <person name="Zhang X."/>
        </authorList>
    </citation>
    <scope>NUCLEOTIDE SEQUENCE</scope>
    <source>
        <strain evidence="8">BD1B2-1</strain>
    </source>
</reference>
<evidence type="ECO:0000259" key="6">
    <source>
        <dbReference type="PROSITE" id="PS50043"/>
    </source>
</evidence>
<comment type="caution">
    <text evidence="8">The sequence shown here is derived from an EMBL/GenBank/DDBJ whole genome shotgun (WGS) entry which is preliminary data.</text>
</comment>
<keyword evidence="2" id="KW-0805">Transcription regulation</keyword>
<dbReference type="GO" id="GO:0006355">
    <property type="term" value="P:regulation of DNA-templated transcription"/>
    <property type="evidence" value="ECO:0007669"/>
    <property type="project" value="InterPro"/>
</dbReference>
<keyword evidence="4" id="KW-0804">Transcription</keyword>
<dbReference type="RefSeq" id="WP_314519568.1">
    <property type="nucleotide sequence ID" value="NZ_JASJOU010000024.1"/>
</dbReference>
<dbReference type="EMBL" id="JASJOU010000024">
    <property type="protein sequence ID" value="MDJ1506560.1"/>
    <property type="molecule type" value="Genomic_DNA"/>
</dbReference>
<keyword evidence="3" id="KW-0238">DNA-binding</keyword>
<dbReference type="Pfam" id="PF00196">
    <property type="entry name" value="GerE"/>
    <property type="match status" value="1"/>
</dbReference>
<dbReference type="InterPro" id="IPR058245">
    <property type="entry name" value="NreC/VraR/RcsB-like_REC"/>
</dbReference>
<proteinExistence type="predicted"/>
<dbReference type="SMART" id="SM00421">
    <property type="entry name" value="HTH_LUXR"/>
    <property type="match status" value="1"/>
</dbReference>
<evidence type="ECO:0000256" key="1">
    <source>
        <dbReference type="ARBA" id="ARBA00022553"/>
    </source>
</evidence>
<dbReference type="CDD" id="cd17535">
    <property type="entry name" value="REC_NarL-like"/>
    <property type="match status" value="1"/>
</dbReference>
<feature type="modified residue" description="4-aspartylphosphate" evidence="5">
    <location>
        <position position="54"/>
    </location>
</feature>
<evidence type="ECO:0000256" key="2">
    <source>
        <dbReference type="ARBA" id="ARBA00023015"/>
    </source>
</evidence>